<dbReference type="InterPro" id="IPR009444">
    <property type="entry name" value="Conjugal_tfr_TraD_a-type"/>
</dbReference>
<name>A0A0H5QL47_9ZZZZ</name>
<evidence type="ECO:0008006" key="3">
    <source>
        <dbReference type="Google" id="ProtNLM"/>
    </source>
</evidence>
<evidence type="ECO:0000256" key="1">
    <source>
        <dbReference type="SAM" id="Coils"/>
    </source>
</evidence>
<organism evidence="2">
    <name type="scientific">uncultured prokaryote</name>
    <dbReference type="NCBI Taxonomy" id="198431"/>
    <lineage>
        <taxon>unclassified sequences</taxon>
        <taxon>environmental samples</taxon>
    </lineage>
</organism>
<sequence length="155" mass="17372">MQTRTQDELNNDLAKLNNDFNAWKTKKDAKLLKLYQAKSAMEAKGEDCANASQKIKDLEMQISQRQAKLEKALGRIYERMYKAGASANAKKARQERTHHLCNLGGLVEKAGLGDMAPAALLGMLLQQAEYLQANPAILNRWTERGQVALNEKQID</sequence>
<evidence type="ECO:0000313" key="2">
    <source>
        <dbReference type="EMBL" id="CRY96502.1"/>
    </source>
</evidence>
<reference evidence="2" key="1">
    <citation type="submission" date="2015-06" db="EMBL/GenBank/DDBJ databases">
        <authorList>
            <person name="Joergensen T."/>
        </authorList>
    </citation>
    <scope>NUCLEOTIDE SEQUENCE</scope>
    <source>
        <plasmid evidence="2">pRGFK1115</plasmid>
    </source>
</reference>
<reference evidence="2" key="2">
    <citation type="submission" date="2015-07" db="EMBL/GenBank/DDBJ databases">
        <title>Plasmids, circular viruses and viroids from rat gut.</title>
        <authorList>
            <person name="Jorgensen T.J."/>
            <person name="Hansen M.A."/>
            <person name="Xu Z."/>
            <person name="Tabak M.A."/>
            <person name="Sorensen S.J."/>
            <person name="Hansen L.H."/>
        </authorList>
    </citation>
    <scope>NUCLEOTIDE SEQUENCE</scope>
    <source>
        <plasmid evidence="2">pRGFK1115</plasmid>
    </source>
</reference>
<protein>
    <recommendedName>
        <fullName evidence="3">Conjugal transfer protein TraD</fullName>
    </recommendedName>
</protein>
<proteinExistence type="predicted"/>
<feature type="coiled-coil region" evidence="1">
    <location>
        <begin position="6"/>
        <end position="75"/>
    </location>
</feature>
<keyword evidence="2" id="KW-0614">Plasmid</keyword>
<dbReference type="Pfam" id="PF06412">
    <property type="entry name" value="TraD"/>
    <property type="match status" value="1"/>
</dbReference>
<dbReference type="AlphaFoldDB" id="A0A0H5QL47"/>
<geneLocation type="plasmid" evidence="2">
    <name>pRGFK1115</name>
</geneLocation>
<dbReference type="EMBL" id="LN853696">
    <property type="protein sequence ID" value="CRY96502.1"/>
    <property type="molecule type" value="Genomic_DNA"/>
</dbReference>
<keyword evidence="1" id="KW-0175">Coiled coil</keyword>
<accession>A0A0H5QL47</accession>